<comment type="caution">
    <text evidence="3">The sequence shown here is derived from an EMBL/GenBank/DDBJ whole genome shotgun (WGS) entry which is preliminary data.</text>
</comment>
<dbReference type="PANTHER" id="PTHR12839">
    <property type="entry name" value="NONSENSE-MEDIATED MRNA DECAY PROTEIN 2 UP-FRAMESHIFT SUPPRESSOR 2"/>
    <property type="match status" value="1"/>
</dbReference>
<evidence type="ECO:0000256" key="1">
    <source>
        <dbReference type="SAM" id="MobiDB-lite"/>
    </source>
</evidence>
<reference evidence="3 4" key="1">
    <citation type="submission" date="2017-03" db="EMBL/GenBank/DDBJ databases">
        <title>Genome Survey of Euroglyphus maynei.</title>
        <authorList>
            <person name="Arlian L.G."/>
            <person name="Morgan M.S."/>
            <person name="Rider S.D."/>
        </authorList>
    </citation>
    <scope>NUCLEOTIDE SEQUENCE [LARGE SCALE GENOMIC DNA]</scope>
    <source>
        <strain evidence="3">Arlian Lab</strain>
        <tissue evidence="3">Whole body</tissue>
    </source>
</reference>
<feature type="domain" description="MIF4G" evidence="2">
    <location>
        <begin position="61"/>
        <end position="180"/>
    </location>
</feature>
<feature type="region of interest" description="Disordered" evidence="1">
    <location>
        <begin position="1"/>
        <end position="33"/>
    </location>
</feature>
<dbReference type="PANTHER" id="PTHR12839:SF7">
    <property type="entry name" value="REGULATOR OF NONSENSE TRANSCRIPTS 2"/>
    <property type="match status" value="1"/>
</dbReference>
<dbReference type="OrthoDB" id="27832at2759"/>
<dbReference type="SUPFAM" id="SSF48371">
    <property type="entry name" value="ARM repeat"/>
    <property type="match status" value="1"/>
</dbReference>
<evidence type="ECO:0000313" key="4">
    <source>
        <dbReference type="Proteomes" id="UP000194236"/>
    </source>
</evidence>
<organism evidence="3 4">
    <name type="scientific">Euroglyphus maynei</name>
    <name type="common">Mayne's house dust mite</name>
    <dbReference type="NCBI Taxonomy" id="6958"/>
    <lineage>
        <taxon>Eukaryota</taxon>
        <taxon>Metazoa</taxon>
        <taxon>Ecdysozoa</taxon>
        <taxon>Arthropoda</taxon>
        <taxon>Chelicerata</taxon>
        <taxon>Arachnida</taxon>
        <taxon>Acari</taxon>
        <taxon>Acariformes</taxon>
        <taxon>Sarcoptiformes</taxon>
        <taxon>Astigmata</taxon>
        <taxon>Psoroptidia</taxon>
        <taxon>Analgoidea</taxon>
        <taxon>Pyroglyphidae</taxon>
        <taxon>Pyroglyphinae</taxon>
        <taxon>Euroglyphus</taxon>
    </lineage>
</organism>
<accession>A0A1Y3AQW6</accession>
<dbReference type="EMBL" id="MUJZ01066695">
    <property type="protein sequence ID" value="OTF70214.1"/>
    <property type="molecule type" value="Genomic_DNA"/>
</dbReference>
<dbReference type="GO" id="GO:0000184">
    <property type="term" value="P:nuclear-transcribed mRNA catabolic process, nonsense-mediated decay"/>
    <property type="evidence" value="ECO:0007669"/>
    <property type="project" value="InterPro"/>
</dbReference>
<dbReference type="InterPro" id="IPR039762">
    <property type="entry name" value="Nmd2/UPF2"/>
</dbReference>
<dbReference type="Proteomes" id="UP000194236">
    <property type="component" value="Unassembled WGS sequence"/>
</dbReference>
<gene>
    <name evidence="3" type="ORF">BLA29_011973</name>
</gene>
<protein>
    <recommendedName>
        <fullName evidence="2">MIF4G domain-containing protein</fullName>
    </recommendedName>
</protein>
<dbReference type="InterPro" id="IPR016024">
    <property type="entry name" value="ARM-type_fold"/>
</dbReference>
<feature type="non-terminal residue" evidence="3">
    <location>
        <position position="1"/>
    </location>
</feature>
<dbReference type="InterPro" id="IPR003890">
    <property type="entry name" value="MIF4G-like_typ-3"/>
</dbReference>
<dbReference type="GO" id="GO:0035145">
    <property type="term" value="C:exon-exon junction complex"/>
    <property type="evidence" value="ECO:0007669"/>
    <property type="project" value="TreeGrafter"/>
</dbReference>
<proteinExistence type="predicted"/>
<dbReference type="GO" id="GO:0005737">
    <property type="term" value="C:cytoplasm"/>
    <property type="evidence" value="ECO:0007669"/>
    <property type="project" value="TreeGrafter"/>
</dbReference>
<evidence type="ECO:0000259" key="2">
    <source>
        <dbReference type="Pfam" id="PF02854"/>
    </source>
</evidence>
<keyword evidence="4" id="KW-1185">Reference proteome</keyword>
<sequence length="187" mass="21543">DDDLILTGEDTSIPDPKDVPLLNENDDVDPADLSTKDDKNRIRIVKVNFNATKDQLDQYFSSLPNCVNCDLIDKAALHFATTFNTKNNRKKLVDVLIRVPRTRLDLLPFYGRFVAQLAPIMPSVSNDLCVGLKNQFRYNFYKKDQVYIESKVKIVRFISELVKFNLFSKTEALKILKVSIFFCLFLK</sequence>
<name>A0A1Y3AQW6_EURMA</name>
<evidence type="ECO:0000313" key="3">
    <source>
        <dbReference type="EMBL" id="OTF70214.1"/>
    </source>
</evidence>
<dbReference type="GO" id="GO:0003723">
    <property type="term" value="F:RNA binding"/>
    <property type="evidence" value="ECO:0007669"/>
    <property type="project" value="InterPro"/>
</dbReference>
<dbReference type="Pfam" id="PF02854">
    <property type="entry name" value="MIF4G"/>
    <property type="match status" value="1"/>
</dbReference>
<dbReference type="AlphaFoldDB" id="A0A1Y3AQW6"/>
<dbReference type="Gene3D" id="1.25.40.180">
    <property type="match status" value="1"/>
</dbReference>